<sequence length="72" mass="7816">MLWGWAGQPIDAALVEDIAAFADTLPGPLADELAVHITDAEIDALAARTKDLLERPVMPLPRSTRPIPWPAF</sequence>
<dbReference type="AlphaFoldDB" id="A0A231GSG8"/>
<organism evidence="1 2">
    <name type="scientific">Nocardia cerradoensis</name>
    <dbReference type="NCBI Taxonomy" id="85688"/>
    <lineage>
        <taxon>Bacteria</taxon>
        <taxon>Bacillati</taxon>
        <taxon>Actinomycetota</taxon>
        <taxon>Actinomycetes</taxon>
        <taxon>Mycobacteriales</taxon>
        <taxon>Nocardiaceae</taxon>
        <taxon>Nocardia</taxon>
    </lineage>
</organism>
<keyword evidence="2" id="KW-1185">Reference proteome</keyword>
<gene>
    <name evidence="1" type="ORF">B7C42_08355</name>
</gene>
<dbReference type="Proteomes" id="UP000215506">
    <property type="component" value="Unassembled WGS sequence"/>
</dbReference>
<comment type="caution">
    <text evidence="1">The sequence shown here is derived from an EMBL/GenBank/DDBJ whole genome shotgun (WGS) entry which is preliminary data.</text>
</comment>
<accession>A0A231GSG8</accession>
<evidence type="ECO:0000313" key="2">
    <source>
        <dbReference type="Proteomes" id="UP000215506"/>
    </source>
</evidence>
<proteinExistence type="predicted"/>
<reference evidence="1 2" key="1">
    <citation type="submission" date="2017-07" db="EMBL/GenBank/DDBJ databases">
        <title>First draft Genome Sequence of Nocardia cerradoensis isolated from human infection.</title>
        <authorList>
            <person name="Carrasco G."/>
        </authorList>
    </citation>
    <scope>NUCLEOTIDE SEQUENCE [LARGE SCALE GENOMIC DNA]</scope>
    <source>
        <strain evidence="1 2">CNM20130759</strain>
    </source>
</reference>
<evidence type="ECO:0000313" key="1">
    <source>
        <dbReference type="EMBL" id="OXR39577.1"/>
    </source>
</evidence>
<dbReference type="EMBL" id="NGAF01000313">
    <property type="protein sequence ID" value="OXR39577.1"/>
    <property type="molecule type" value="Genomic_DNA"/>
</dbReference>
<name>A0A231GSG8_9NOCA</name>
<protein>
    <submittedName>
        <fullName evidence="1">Uncharacterized protein</fullName>
    </submittedName>
</protein>